<dbReference type="Pfam" id="PF04616">
    <property type="entry name" value="Glyco_hydro_43"/>
    <property type="match status" value="1"/>
</dbReference>
<feature type="region of interest" description="Disordered" evidence="6">
    <location>
        <begin position="513"/>
        <end position="533"/>
    </location>
</feature>
<evidence type="ECO:0000259" key="7">
    <source>
        <dbReference type="Pfam" id="PF17851"/>
    </source>
</evidence>
<dbReference type="PANTHER" id="PTHR42812:SF12">
    <property type="entry name" value="BETA-XYLOSIDASE-RELATED"/>
    <property type="match status" value="1"/>
</dbReference>
<dbReference type="GO" id="GO:0004553">
    <property type="term" value="F:hydrolase activity, hydrolyzing O-glycosyl compounds"/>
    <property type="evidence" value="ECO:0007669"/>
    <property type="project" value="InterPro"/>
</dbReference>
<proteinExistence type="inferred from homology"/>
<dbReference type="Proteomes" id="UP000245166">
    <property type="component" value="Unassembled WGS sequence"/>
</dbReference>
<dbReference type="Pfam" id="PF17851">
    <property type="entry name" value="GH43_C2"/>
    <property type="match status" value="1"/>
</dbReference>
<keyword evidence="2 5" id="KW-0378">Hydrolase</keyword>
<dbReference type="RefSeq" id="WP_109229008.1">
    <property type="nucleotide sequence ID" value="NZ_PYHR01000002.1"/>
</dbReference>
<sequence length="533" mass="56397">MTGIVNPVLPGCHPDPSVCRVGEDYYLVTSSFGYHPGLPLHRSRDLRTWELVGHVLEGDSWLDLDGLALSDGIWAPTIRWHAGTFVVVVTVAKNRSGATSYVTRATDPAGPWSPPLVLDAAGIDPDLFVDDDGRAWLSAARDSTTSGRGPGEIWMRELDLERLELVGPEHVLWHGAVAGAWIEAPHVYRKDGRYLLIGAEGGTGRDHAVTAATADVVTGPYRTDPRSPLLTHRHLGEGESLVQCVGHADLVESASGELWALVLGTRPLAGHHTLGRETFLVPARWDERGPVLAPGVGRVEGVADGAPRAGGRPPAWISLRGPVAGRVEPDDGAPDAVAVTLAPSPVSLRERGVPAFLGVRQDAHEFALSGRIDTTDLARRSVALVALQDEAAHVVVRVRSCADGPVVEAVQTLAGATRVLAGLPLTEEKVDLGIRSDGYRYELLAAPVRAAADRSVADAEPDWQVLAAVPHHELSSEVSDSFVGVVLGVVVEGAAGGPPATVTRVRYGTWDGPDTSTRLATTPAREATDVGQV</sequence>
<accession>A0A2U1ZUF5</accession>
<comment type="similarity">
    <text evidence="1 5">Belongs to the glycosyl hydrolase 43 family.</text>
</comment>
<dbReference type="InterPro" id="IPR013320">
    <property type="entry name" value="ConA-like_dom_sf"/>
</dbReference>
<evidence type="ECO:0000256" key="5">
    <source>
        <dbReference type="RuleBase" id="RU361187"/>
    </source>
</evidence>
<comment type="caution">
    <text evidence="8">The sequence shown here is derived from an EMBL/GenBank/DDBJ whole genome shotgun (WGS) entry which is preliminary data.</text>
</comment>
<evidence type="ECO:0000256" key="2">
    <source>
        <dbReference type="ARBA" id="ARBA00022801"/>
    </source>
</evidence>
<evidence type="ECO:0000256" key="1">
    <source>
        <dbReference type="ARBA" id="ARBA00009865"/>
    </source>
</evidence>
<evidence type="ECO:0000313" key="8">
    <source>
        <dbReference type="EMBL" id="PWD50627.1"/>
    </source>
</evidence>
<dbReference type="GO" id="GO:0005975">
    <property type="term" value="P:carbohydrate metabolic process"/>
    <property type="evidence" value="ECO:0007669"/>
    <property type="project" value="InterPro"/>
</dbReference>
<dbReference type="EMBL" id="PYHR01000002">
    <property type="protein sequence ID" value="PWD50627.1"/>
    <property type="molecule type" value="Genomic_DNA"/>
</dbReference>
<protein>
    <submittedName>
        <fullName evidence="8">Glycoside hydrolase family 43 protein</fullName>
    </submittedName>
</protein>
<evidence type="ECO:0000313" key="9">
    <source>
        <dbReference type="Proteomes" id="UP000245166"/>
    </source>
</evidence>
<dbReference type="OrthoDB" id="9801455at2"/>
<dbReference type="Gene3D" id="2.60.120.200">
    <property type="match status" value="1"/>
</dbReference>
<dbReference type="InterPro" id="IPR051795">
    <property type="entry name" value="Glycosyl_Hydrlase_43"/>
</dbReference>
<dbReference type="Gene3D" id="2.115.10.20">
    <property type="entry name" value="Glycosyl hydrolase domain, family 43"/>
    <property type="match status" value="1"/>
</dbReference>
<reference evidence="8 9" key="1">
    <citation type="submission" date="2018-03" db="EMBL/GenBank/DDBJ databases">
        <title>Genome assembly of novel Miniimonas species PCH200.</title>
        <authorList>
            <person name="Thakur V."/>
            <person name="Kumar V."/>
            <person name="Singh D."/>
        </authorList>
    </citation>
    <scope>NUCLEOTIDE SEQUENCE [LARGE SCALE GENOMIC DNA]</scope>
    <source>
        <strain evidence="8 9">PCH200</strain>
    </source>
</reference>
<gene>
    <name evidence="8" type="ORF">C8046_08145</name>
</gene>
<organism evidence="8 9">
    <name type="scientific">Serinibacter arcticus</name>
    <dbReference type="NCBI Taxonomy" id="1655435"/>
    <lineage>
        <taxon>Bacteria</taxon>
        <taxon>Bacillati</taxon>
        <taxon>Actinomycetota</taxon>
        <taxon>Actinomycetes</taxon>
        <taxon>Micrococcales</taxon>
        <taxon>Beutenbergiaceae</taxon>
        <taxon>Serinibacter</taxon>
    </lineage>
</organism>
<feature type="site" description="Important for catalytic activity, responsible for pKa modulation of the active site Glu and correct orientation of both the proton donor and substrate" evidence="4">
    <location>
        <position position="124"/>
    </location>
</feature>
<dbReference type="SUPFAM" id="SSF49899">
    <property type="entry name" value="Concanavalin A-like lectins/glucanases"/>
    <property type="match status" value="1"/>
</dbReference>
<dbReference type="InterPro" id="IPR041542">
    <property type="entry name" value="GH43_C2"/>
</dbReference>
<dbReference type="PANTHER" id="PTHR42812">
    <property type="entry name" value="BETA-XYLOSIDASE"/>
    <property type="match status" value="1"/>
</dbReference>
<dbReference type="AlphaFoldDB" id="A0A2U1ZUF5"/>
<dbReference type="SUPFAM" id="SSF75005">
    <property type="entry name" value="Arabinanase/levansucrase/invertase"/>
    <property type="match status" value="1"/>
</dbReference>
<keyword evidence="3 5" id="KW-0326">Glycosidase</keyword>
<name>A0A2U1ZUF5_9MICO</name>
<dbReference type="CDD" id="cd18617">
    <property type="entry name" value="GH43_XynB-like"/>
    <property type="match status" value="1"/>
</dbReference>
<evidence type="ECO:0000256" key="3">
    <source>
        <dbReference type="ARBA" id="ARBA00023295"/>
    </source>
</evidence>
<evidence type="ECO:0000256" key="6">
    <source>
        <dbReference type="SAM" id="MobiDB-lite"/>
    </source>
</evidence>
<dbReference type="InterPro" id="IPR023296">
    <property type="entry name" value="Glyco_hydro_beta-prop_sf"/>
</dbReference>
<dbReference type="InterPro" id="IPR006710">
    <property type="entry name" value="Glyco_hydro_43"/>
</dbReference>
<evidence type="ECO:0000256" key="4">
    <source>
        <dbReference type="PIRSR" id="PIRSR606710-2"/>
    </source>
</evidence>
<keyword evidence="9" id="KW-1185">Reference proteome</keyword>
<feature type="domain" description="Beta-xylosidase C-terminal Concanavalin A-like" evidence="7">
    <location>
        <begin position="315"/>
        <end position="494"/>
    </location>
</feature>